<reference evidence="2 3" key="1">
    <citation type="submission" date="2018-05" db="EMBL/GenBank/DDBJ databases">
        <title>Genome comparison of Eubacterium sp.</title>
        <authorList>
            <person name="Feng Y."/>
            <person name="Sanchez-Andrea I."/>
            <person name="Stams A.J.M."/>
            <person name="De Vos W.M."/>
        </authorList>
    </citation>
    <scope>NUCLEOTIDE SEQUENCE [LARGE SCALE GENOMIC DNA]</scope>
    <source>
        <strain evidence="2 3">YI</strain>
    </source>
</reference>
<dbReference type="NCBIfam" id="TIGR03936">
    <property type="entry name" value="sam_1_link_chp"/>
    <property type="match status" value="1"/>
</dbReference>
<proteinExistence type="predicted"/>
<dbReference type="Pfam" id="PF10105">
    <property type="entry name" value="DUF2344"/>
    <property type="match status" value="1"/>
</dbReference>
<dbReference type="EMBL" id="CP029487">
    <property type="protein sequence ID" value="QCT70373.1"/>
    <property type="molecule type" value="Genomic_DNA"/>
</dbReference>
<feature type="domain" description="DUF2344" evidence="1">
    <location>
        <begin position="4"/>
        <end position="192"/>
    </location>
</feature>
<dbReference type="InterPro" id="IPR018768">
    <property type="entry name" value="DUF2344"/>
</dbReference>
<evidence type="ECO:0000313" key="2">
    <source>
        <dbReference type="EMBL" id="QCT70373.1"/>
    </source>
</evidence>
<evidence type="ECO:0000259" key="1">
    <source>
        <dbReference type="Pfam" id="PF10105"/>
    </source>
</evidence>
<evidence type="ECO:0000313" key="3">
    <source>
        <dbReference type="Proteomes" id="UP000218387"/>
    </source>
</evidence>
<protein>
    <submittedName>
        <fullName evidence="2">DUF2344 domain-containing protein</fullName>
    </submittedName>
</protein>
<accession>A0A4P9C4W8</accession>
<gene>
    <name evidence="2" type="ORF">CPZ25_003245</name>
</gene>
<organism evidence="2 3">
    <name type="scientific">Eubacterium maltosivorans</name>
    <dbReference type="NCBI Taxonomy" id="2041044"/>
    <lineage>
        <taxon>Bacteria</taxon>
        <taxon>Bacillati</taxon>
        <taxon>Bacillota</taxon>
        <taxon>Clostridia</taxon>
        <taxon>Eubacteriales</taxon>
        <taxon>Eubacteriaceae</taxon>
        <taxon>Eubacterium</taxon>
    </lineage>
</organism>
<sequence>MSTIRFKFTRGEELRFISHLDQQRLFQRAFRRAGLNIAHSNGFNPHPKLSFALAMSVGLMSDSEYGDVVLTRDIDLTEFTKRLNASLPEGLKVVEARRIPQGKASLSASLTDSRYRIEVALEPRIDAASLNEALSVYQSLDEVILEKRNKKGKLVPKNIRPFIQDIRVLSVQNGTAVLALRLKYIEQQSVKPELVLQTVNQAVKPCFIIDPTIVMIREELNLKS</sequence>
<dbReference type="KEGG" id="emt:CPZ25_003245"/>
<keyword evidence="3" id="KW-1185">Reference proteome</keyword>
<dbReference type="Proteomes" id="UP000218387">
    <property type="component" value="Chromosome"/>
</dbReference>
<dbReference type="RefSeq" id="WP_096919890.1">
    <property type="nucleotide sequence ID" value="NZ_CP029487.1"/>
</dbReference>
<dbReference type="AlphaFoldDB" id="A0A4P9C4W8"/>
<name>A0A4P9C4W8_EUBML</name>